<dbReference type="SUPFAM" id="SSF46689">
    <property type="entry name" value="Homeodomain-like"/>
    <property type="match status" value="1"/>
</dbReference>
<dbReference type="Pfam" id="PF12833">
    <property type="entry name" value="HTH_18"/>
    <property type="match status" value="1"/>
</dbReference>
<dbReference type="InterPro" id="IPR009057">
    <property type="entry name" value="Homeodomain-like_sf"/>
</dbReference>
<proteinExistence type="predicted"/>
<keyword evidence="1" id="KW-0805">Transcription regulation</keyword>
<dbReference type="Gene3D" id="2.60.120.10">
    <property type="entry name" value="Jelly Rolls"/>
    <property type="match status" value="1"/>
</dbReference>
<feature type="domain" description="HTH araC/xylS-type" evidence="4">
    <location>
        <begin position="181"/>
        <end position="281"/>
    </location>
</feature>
<dbReference type="SUPFAM" id="SSF51215">
    <property type="entry name" value="Regulatory protein AraC"/>
    <property type="match status" value="1"/>
</dbReference>
<reference evidence="5 6" key="2">
    <citation type="submission" date="2024-02" db="EMBL/GenBank/DDBJ databases">
        <title>The Genome Sequence of Enterococcus diestrammenae JM9A.</title>
        <authorList>
            <person name="Earl A."/>
            <person name="Manson A."/>
            <person name="Gilmore M."/>
            <person name="Sanders J."/>
            <person name="Shea T."/>
            <person name="Howe W."/>
            <person name="Livny J."/>
            <person name="Cuomo C."/>
            <person name="Neafsey D."/>
            <person name="Birren B."/>
        </authorList>
    </citation>
    <scope>NUCLEOTIDE SEQUENCE [LARGE SCALE GENOMIC DNA]</scope>
    <source>
        <strain evidence="5 6">JM9A</strain>
    </source>
</reference>
<evidence type="ECO:0000313" key="6">
    <source>
        <dbReference type="Proteomes" id="UP001429357"/>
    </source>
</evidence>
<keyword evidence="3" id="KW-0804">Transcription</keyword>
<dbReference type="EMBL" id="MAEI02000001">
    <property type="protein sequence ID" value="MEO1781301.1"/>
    <property type="molecule type" value="Genomic_DNA"/>
</dbReference>
<dbReference type="InterPro" id="IPR014710">
    <property type="entry name" value="RmlC-like_jellyroll"/>
</dbReference>
<accession>A0ABV0F2B2</accession>
<evidence type="ECO:0000256" key="2">
    <source>
        <dbReference type="ARBA" id="ARBA00023125"/>
    </source>
</evidence>
<dbReference type="PROSITE" id="PS01124">
    <property type="entry name" value="HTH_ARAC_FAMILY_2"/>
    <property type="match status" value="1"/>
</dbReference>
<gene>
    <name evidence="5" type="ORF">BAU18_000880</name>
</gene>
<evidence type="ECO:0000313" key="5">
    <source>
        <dbReference type="EMBL" id="MEO1781301.1"/>
    </source>
</evidence>
<dbReference type="InterPro" id="IPR037923">
    <property type="entry name" value="HTH-like"/>
</dbReference>
<dbReference type="PANTHER" id="PTHR43280:SF2">
    <property type="entry name" value="HTH-TYPE TRANSCRIPTIONAL REGULATOR EXSA"/>
    <property type="match status" value="1"/>
</dbReference>
<dbReference type="InterPro" id="IPR003313">
    <property type="entry name" value="AraC-bd"/>
</dbReference>
<evidence type="ECO:0000256" key="3">
    <source>
        <dbReference type="ARBA" id="ARBA00023163"/>
    </source>
</evidence>
<dbReference type="RefSeq" id="WP_161869320.1">
    <property type="nucleotide sequence ID" value="NZ_MAEI02000001.1"/>
</dbReference>
<organism evidence="5 6">
    <name type="scientific">Enterococcus diestrammenae</name>
    <dbReference type="NCBI Taxonomy" id="1155073"/>
    <lineage>
        <taxon>Bacteria</taxon>
        <taxon>Bacillati</taxon>
        <taxon>Bacillota</taxon>
        <taxon>Bacilli</taxon>
        <taxon>Lactobacillales</taxon>
        <taxon>Enterococcaceae</taxon>
        <taxon>Enterococcus</taxon>
    </lineage>
</organism>
<evidence type="ECO:0000259" key="4">
    <source>
        <dbReference type="PROSITE" id="PS01124"/>
    </source>
</evidence>
<comment type="caution">
    <text evidence="5">The sequence shown here is derived from an EMBL/GenBank/DDBJ whole genome shotgun (WGS) entry which is preliminary data.</text>
</comment>
<dbReference type="SMART" id="SM00342">
    <property type="entry name" value="HTH_ARAC"/>
    <property type="match status" value="1"/>
</dbReference>
<dbReference type="Gene3D" id="1.10.10.60">
    <property type="entry name" value="Homeodomain-like"/>
    <property type="match status" value="1"/>
</dbReference>
<reference evidence="6" key="1">
    <citation type="submission" date="2016-06" db="EMBL/GenBank/DDBJ databases">
        <title>Four novel species of enterococci isolated from chicken manure.</title>
        <authorList>
            <person name="Van Tyne D."/>
        </authorList>
    </citation>
    <scope>NUCLEOTIDE SEQUENCE [LARGE SCALE GENOMIC DNA]</scope>
    <source>
        <strain evidence="6">JM9A</strain>
    </source>
</reference>
<name>A0ABV0F2B2_9ENTE</name>
<keyword evidence="6" id="KW-1185">Reference proteome</keyword>
<dbReference type="Pfam" id="PF02311">
    <property type="entry name" value="AraC_binding"/>
    <property type="match status" value="1"/>
</dbReference>
<dbReference type="InterPro" id="IPR018060">
    <property type="entry name" value="HTH_AraC"/>
</dbReference>
<keyword evidence="2" id="KW-0238">DNA-binding</keyword>
<dbReference type="Proteomes" id="UP001429357">
    <property type="component" value="Unassembled WGS sequence"/>
</dbReference>
<sequence length="285" mass="32232">MEPFAFYPKLAFELGKLQIRILRVSGGPIFAPIPPHRHGADHFEIHFCVAGFGWVETASQRILVEAGSLYITGPGITHSQFSDPQHPMEEYCLNLLMTSETPALFRALEPLANYQTKDLGKLEPHFATVVTELREKPAFFEEAVIAEIQQLLIRLLRASGSETVLKTALSTNETFFDTSWERYLMIDQYFLAGTGEASLADLANQLHLSSRQTQRLIRDLYDQTFQSKLTEGRMAAAKMLLRETHEAISLIADKLGYASLEHFSHSFKKQCQVAPSDYRKAHQQD</sequence>
<protein>
    <recommendedName>
        <fullName evidence="4">HTH araC/xylS-type domain-containing protein</fullName>
    </recommendedName>
</protein>
<dbReference type="PANTHER" id="PTHR43280">
    <property type="entry name" value="ARAC-FAMILY TRANSCRIPTIONAL REGULATOR"/>
    <property type="match status" value="1"/>
</dbReference>
<evidence type="ECO:0000256" key="1">
    <source>
        <dbReference type="ARBA" id="ARBA00023015"/>
    </source>
</evidence>